<evidence type="ECO:0000256" key="9">
    <source>
        <dbReference type="ARBA" id="ARBA00038146"/>
    </source>
</evidence>
<comment type="caution">
    <text evidence="14">The sequence shown here is derived from an EMBL/GenBank/DDBJ whole genome shotgun (WGS) entry which is preliminary data.</text>
</comment>
<keyword evidence="7" id="KW-0496">Mitochondrion</keyword>
<evidence type="ECO:0000256" key="10">
    <source>
        <dbReference type="ARBA" id="ARBA00040751"/>
    </source>
</evidence>
<evidence type="ECO:0000313" key="14">
    <source>
        <dbReference type="EMBL" id="KAK4107570.1"/>
    </source>
</evidence>
<dbReference type="GO" id="GO:0046872">
    <property type="term" value="F:metal ion binding"/>
    <property type="evidence" value="ECO:0007669"/>
    <property type="project" value="InterPro"/>
</dbReference>
<keyword evidence="2" id="KW-0813">Transport</keyword>
<proteinExistence type="inferred from homology"/>
<evidence type="ECO:0000256" key="5">
    <source>
        <dbReference type="ARBA" id="ARBA00022946"/>
    </source>
</evidence>
<evidence type="ECO:0000256" key="1">
    <source>
        <dbReference type="ARBA" id="ARBA00004443"/>
    </source>
</evidence>
<keyword evidence="4" id="KW-0999">Mitochondrion inner membrane</keyword>
<dbReference type="RefSeq" id="XP_064665140.1">
    <property type="nucleotide sequence ID" value="XM_064819342.1"/>
</dbReference>
<dbReference type="Pfam" id="PF00675">
    <property type="entry name" value="Peptidase_M16"/>
    <property type="match status" value="1"/>
</dbReference>
<protein>
    <recommendedName>
        <fullName evidence="10">Cytochrome b-c1 complex subunit 2, mitochondrial</fullName>
    </recommendedName>
    <alternativeName>
        <fullName evidence="11">Core protein II</fullName>
    </alternativeName>
</protein>
<keyword evidence="3" id="KW-0679">Respiratory chain</keyword>
<dbReference type="AlphaFoldDB" id="A0AAN6QG23"/>
<evidence type="ECO:0000259" key="12">
    <source>
        <dbReference type="Pfam" id="PF00675"/>
    </source>
</evidence>
<name>A0AAN6QG23_9PEZI</name>
<evidence type="ECO:0000256" key="6">
    <source>
        <dbReference type="ARBA" id="ARBA00022982"/>
    </source>
</evidence>
<dbReference type="InterPro" id="IPR050361">
    <property type="entry name" value="MPP/UQCRC_Complex"/>
</dbReference>
<dbReference type="FunFam" id="3.30.830.10:FF:000021">
    <property type="entry name" value="Cytochrome b-c1 complex subunit 2"/>
    <property type="match status" value="1"/>
</dbReference>
<dbReference type="FunFam" id="3.30.830.10:FF:000039">
    <property type="entry name" value="Ubiquinol-cytochrome c reductase core subunit 2"/>
    <property type="match status" value="1"/>
</dbReference>
<dbReference type="GeneID" id="89943468"/>
<dbReference type="PANTHER" id="PTHR11851:SF209">
    <property type="entry name" value="CYTOCHROME B-C1 COMPLEX SUBUNIT 2, MITOCHONDRIAL"/>
    <property type="match status" value="1"/>
</dbReference>
<dbReference type="InterPro" id="IPR011765">
    <property type="entry name" value="Pept_M16_N"/>
</dbReference>
<organism evidence="14 15">
    <name type="scientific">Canariomyces notabilis</name>
    <dbReference type="NCBI Taxonomy" id="2074819"/>
    <lineage>
        <taxon>Eukaryota</taxon>
        <taxon>Fungi</taxon>
        <taxon>Dikarya</taxon>
        <taxon>Ascomycota</taxon>
        <taxon>Pezizomycotina</taxon>
        <taxon>Sordariomycetes</taxon>
        <taxon>Sordariomycetidae</taxon>
        <taxon>Sordariales</taxon>
        <taxon>Chaetomiaceae</taxon>
        <taxon>Canariomyces</taxon>
    </lineage>
</organism>
<dbReference type="EMBL" id="MU853372">
    <property type="protein sequence ID" value="KAK4107570.1"/>
    <property type="molecule type" value="Genomic_DNA"/>
</dbReference>
<dbReference type="Gene3D" id="3.30.830.10">
    <property type="entry name" value="Metalloenzyme, LuxS/M16 peptidase-like"/>
    <property type="match status" value="2"/>
</dbReference>
<sequence>MICRPALTRGSQLALRRQGAAKLAQRGFAAVASPKASYEPTSIAGVKVASRDDNGPTTRLAIVAKAGTRYEPLPGLTVGLEEYAFKNTERRSALRIVREAELLGGQLSAYHTREALILQANFLREDLPYFTELLAEVISKTRYTTHEFHEEVEDIIRAKQAKVAAPAIALDAAHSVAFHTGLGAPLYPTPSTPIASYLNESSVAAFAEAVYSKSTIAVIADGASEAGLSKWIEPFFKDVPAESPSPLKVTPTKYFGGEQRIPRIGPNSMVLAFPGASLSANQPETAVLVGLLGGQSTIKWSPGFSLLSNATATAPGAQAQATNYAYSDAGLLAIQINGQAAAVRKAAEAAVKALKGVAEGGVSQENLVKAIAKAKFNLLSGSEVSGVGIVHAGANLVHGNQPMQVTEAVKALESVTADKLKAAAKTLLDGKASVAAVGDLHVLPFAEEIGLKV</sequence>
<keyword evidence="6" id="KW-0249">Electron transport</keyword>
<feature type="domain" description="Peptidase M16 N-terminal" evidence="12">
    <location>
        <begin position="47"/>
        <end position="187"/>
    </location>
</feature>
<evidence type="ECO:0000256" key="8">
    <source>
        <dbReference type="ARBA" id="ARBA00023136"/>
    </source>
</evidence>
<comment type="subcellular location">
    <subcellularLocation>
        <location evidence="1">Mitochondrion inner membrane</location>
        <topology evidence="1">Peripheral membrane protein</topology>
        <orientation evidence="1">Matrix side</orientation>
    </subcellularLocation>
</comment>
<evidence type="ECO:0000256" key="2">
    <source>
        <dbReference type="ARBA" id="ARBA00022448"/>
    </source>
</evidence>
<evidence type="ECO:0000256" key="4">
    <source>
        <dbReference type="ARBA" id="ARBA00022792"/>
    </source>
</evidence>
<keyword evidence="15" id="KW-1185">Reference proteome</keyword>
<evidence type="ECO:0000256" key="11">
    <source>
        <dbReference type="ARBA" id="ARBA00041372"/>
    </source>
</evidence>
<dbReference type="Proteomes" id="UP001302812">
    <property type="component" value="Unassembled WGS sequence"/>
</dbReference>
<dbReference type="GO" id="GO:0005743">
    <property type="term" value="C:mitochondrial inner membrane"/>
    <property type="evidence" value="ECO:0007669"/>
    <property type="project" value="UniProtKB-SubCell"/>
</dbReference>
<reference evidence="14" key="1">
    <citation type="journal article" date="2023" name="Mol. Phylogenet. Evol.">
        <title>Genome-scale phylogeny and comparative genomics of the fungal order Sordariales.</title>
        <authorList>
            <person name="Hensen N."/>
            <person name="Bonometti L."/>
            <person name="Westerberg I."/>
            <person name="Brannstrom I.O."/>
            <person name="Guillou S."/>
            <person name="Cros-Aarteil S."/>
            <person name="Calhoun S."/>
            <person name="Haridas S."/>
            <person name="Kuo A."/>
            <person name="Mondo S."/>
            <person name="Pangilinan J."/>
            <person name="Riley R."/>
            <person name="LaButti K."/>
            <person name="Andreopoulos B."/>
            <person name="Lipzen A."/>
            <person name="Chen C."/>
            <person name="Yan M."/>
            <person name="Daum C."/>
            <person name="Ng V."/>
            <person name="Clum A."/>
            <person name="Steindorff A."/>
            <person name="Ohm R.A."/>
            <person name="Martin F."/>
            <person name="Silar P."/>
            <person name="Natvig D.O."/>
            <person name="Lalanne C."/>
            <person name="Gautier V."/>
            <person name="Ament-Velasquez S.L."/>
            <person name="Kruys A."/>
            <person name="Hutchinson M.I."/>
            <person name="Powell A.J."/>
            <person name="Barry K."/>
            <person name="Miller A.N."/>
            <person name="Grigoriev I.V."/>
            <person name="Debuchy R."/>
            <person name="Gladieux P."/>
            <person name="Hiltunen Thoren M."/>
            <person name="Johannesson H."/>
        </authorList>
    </citation>
    <scope>NUCLEOTIDE SEQUENCE</scope>
    <source>
        <strain evidence="14">CBS 508.74</strain>
    </source>
</reference>
<keyword evidence="5" id="KW-0809">Transit peptide</keyword>
<accession>A0AAN6QG23</accession>
<evidence type="ECO:0000313" key="15">
    <source>
        <dbReference type="Proteomes" id="UP001302812"/>
    </source>
</evidence>
<keyword evidence="8" id="KW-0472">Membrane</keyword>
<dbReference type="SUPFAM" id="SSF63411">
    <property type="entry name" value="LuxS/MPP-like metallohydrolase"/>
    <property type="match status" value="2"/>
</dbReference>
<dbReference type="InterPro" id="IPR011249">
    <property type="entry name" value="Metalloenz_LuxS/M16"/>
</dbReference>
<evidence type="ECO:0000256" key="7">
    <source>
        <dbReference type="ARBA" id="ARBA00023128"/>
    </source>
</evidence>
<dbReference type="InterPro" id="IPR007863">
    <property type="entry name" value="Peptidase_M16_C"/>
</dbReference>
<dbReference type="Pfam" id="PF05193">
    <property type="entry name" value="Peptidase_M16_C"/>
    <property type="match status" value="1"/>
</dbReference>
<evidence type="ECO:0000259" key="13">
    <source>
        <dbReference type="Pfam" id="PF05193"/>
    </source>
</evidence>
<evidence type="ECO:0000256" key="3">
    <source>
        <dbReference type="ARBA" id="ARBA00022660"/>
    </source>
</evidence>
<gene>
    <name evidence="14" type="ORF">N656DRAFT_849374</name>
</gene>
<reference evidence="14" key="2">
    <citation type="submission" date="2023-05" db="EMBL/GenBank/DDBJ databases">
        <authorList>
            <consortium name="Lawrence Berkeley National Laboratory"/>
            <person name="Steindorff A."/>
            <person name="Hensen N."/>
            <person name="Bonometti L."/>
            <person name="Westerberg I."/>
            <person name="Brannstrom I.O."/>
            <person name="Guillou S."/>
            <person name="Cros-Aarteil S."/>
            <person name="Calhoun S."/>
            <person name="Haridas S."/>
            <person name="Kuo A."/>
            <person name="Mondo S."/>
            <person name="Pangilinan J."/>
            <person name="Riley R."/>
            <person name="Labutti K."/>
            <person name="Andreopoulos B."/>
            <person name="Lipzen A."/>
            <person name="Chen C."/>
            <person name="Yanf M."/>
            <person name="Daum C."/>
            <person name="Ng V."/>
            <person name="Clum A."/>
            <person name="Ohm R."/>
            <person name="Martin F."/>
            <person name="Silar P."/>
            <person name="Natvig D."/>
            <person name="Lalanne C."/>
            <person name="Gautier V."/>
            <person name="Ament-Velasquez S.L."/>
            <person name="Kruys A."/>
            <person name="Hutchinson M.I."/>
            <person name="Powell A.J."/>
            <person name="Barry K."/>
            <person name="Miller A.N."/>
            <person name="Grigoriev I.V."/>
            <person name="Debuchy R."/>
            <person name="Gladieux P."/>
            <person name="Thoren M.H."/>
            <person name="Johannesson H."/>
        </authorList>
    </citation>
    <scope>NUCLEOTIDE SEQUENCE</scope>
    <source>
        <strain evidence="14">CBS 508.74</strain>
    </source>
</reference>
<comment type="similarity">
    <text evidence="9">Belongs to the peptidase M16 family. UQCRC2/QCR2 subfamily.</text>
</comment>
<feature type="domain" description="Peptidase M16 C-terminal" evidence="13">
    <location>
        <begin position="200"/>
        <end position="372"/>
    </location>
</feature>
<dbReference type="PANTHER" id="PTHR11851">
    <property type="entry name" value="METALLOPROTEASE"/>
    <property type="match status" value="1"/>
</dbReference>